<evidence type="ECO:0000313" key="4">
    <source>
        <dbReference type="Proteomes" id="UP000346198"/>
    </source>
</evidence>
<dbReference type="SUPFAM" id="SSF74863">
    <property type="entry name" value="Thiol:disulfide interchange protein DsbD, N-terminal domain (DsbD-alpha)"/>
    <property type="match status" value="1"/>
</dbReference>
<accession>A0A6C2UEM1</accession>
<name>A0A6C2UEM1_9BACT</name>
<evidence type="ECO:0000313" key="3">
    <source>
        <dbReference type="EMBL" id="VGO18662.1"/>
    </source>
</evidence>
<evidence type="ECO:0000256" key="1">
    <source>
        <dbReference type="SAM" id="SignalP"/>
    </source>
</evidence>
<sequence>MNHKFFILITLAVATIAMAEKASTALPVKVTAQGELKLAPAKPATAEPDETLDAAKLPLVSARITGKELQIIYNIPEGQHATVSKSFNFMTVTTTGIKGLEFGETICPEGEKDPNGNTVYHGIFILKKPIKTLSGYAFEPRTVAVTAGYQLCLDSGVCMPPKKETINLSFTLEKQ</sequence>
<dbReference type="Pfam" id="PF11412">
    <property type="entry name" value="DsbD_N"/>
    <property type="match status" value="1"/>
</dbReference>
<keyword evidence="1" id="KW-0732">Signal</keyword>
<feature type="signal peptide" evidence="1">
    <location>
        <begin position="1"/>
        <end position="19"/>
    </location>
</feature>
<evidence type="ECO:0000259" key="2">
    <source>
        <dbReference type="Pfam" id="PF11412"/>
    </source>
</evidence>
<gene>
    <name evidence="3" type="ORF">SCARR_00715</name>
</gene>
<feature type="domain" description="Thiol:disulfide interchange protein DsbD N-terminal" evidence="2">
    <location>
        <begin position="64"/>
        <end position="168"/>
    </location>
</feature>
<keyword evidence="4" id="KW-1185">Reference proteome</keyword>
<reference evidence="3 4" key="1">
    <citation type="submission" date="2019-04" db="EMBL/GenBank/DDBJ databases">
        <authorList>
            <person name="Van Vliet M D."/>
        </authorList>
    </citation>
    <scope>NUCLEOTIDE SEQUENCE [LARGE SCALE GENOMIC DNA]</scope>
    <source>
        <strain evidence="3 4">F21</strain>
    </source>
</reference>
<dbReference type="InterPro" id="IPR036929">
    <property type="entry name" value="DsbDN_sf"/>
</dbReference>
<dbReference type="EMBL" id="CAAHFH010000001">
    <property type="protein sequence ID" value="VGO18662.1"/>
    <property type="molecule type" value="Genomic_DNA"/>
</dbReference>
<organism evidence="3 4">
    <name type="scientific">Pontiella sulfatireligans</name>
    <dbReference type="NCBI Taxonomy" id="2750658"/>
    <lineage>
        <taxon>Bacteria</taxon>
        <taxon>Pseudomonadati</taxon>
        <taxon>Kiritimatiellota</taxon>
        <taxon>Kiritimatiellia</taxon>
        <taxon>Kiritimatiellales</taxon>
        <taxon>Pontiellaceae</taxon>
        <taxon>Pontiella</taxon>
    </lineage>
</organism>
<dbReference type="AlphaFoldDB" id="A0A6C2UEM1"/>
<feature type="chain" id="PRO_5025656946" description="Thiol:disulfide interchange protein DsbD N-terminal domain-containing protein" evidence="1">
    <location>
        <begin position="20"/>
        <end position="175"/>
    </location>
</feature>
<proteinExistence type="predicted"/>
<dbReference type="RefSeq" id="WP_136060124.1">
    <property type="nucleotide sequence ID" value="NZ_CAAHFH010000001.1"/>
</dbReference>
<dbReference type="Gene3D" id="2.60.40.1250">
    <property type="entry name" value="Thiol:disulfide interchange protein DsbD, N-terminal domain"/>
    <property type="match status" value="1"/>
</dbReference>
<dbReference type="InterPro" id="IPR028250">
    <property type="entry name" value="DsbDN"/>
</dbReference>
<dbReference type="Proteomes" id="UP000346198">
    <property type="component" value="Unassembled WGS sequence"/>
</dbReference>
<protein>
    <recommendedName>
        <fullName evidence="2">Thiol:disulfide interchange protein DsbD N-terminal domain-containing protein</fullName>
    </recommendedName>
</protein>